<dbReference type="OrthoDB" id="9802724at2"/>
<dbReference type="PANTHER" id="PTHR42834:SF1">
    <property type="entry name" value="ENDONUCLEASE_EXONUCLEASE_PHOSPHATASE FAMILY PROTEIN (AFU_ORTHOLOGUE AFUA_3G09210)"/>
    <property type="match status" value="1"/>
</dbReference>
<reference evidence="3 4" key="2">
    <citation type="submission" date="2018-07" db="EMBL/GenBank/DDBJ databases">
        <title>Pontibacter sp. 2b14 genomic sequence and assembly.</title>
        <authorList>
            <person name="Du Z.-J."/>
        </authorList>
    </citation>
    <scope>NUCLEOTIDE SEQUENCE [LARGE SCALE GENOMIC DNA]</scope>
    <source>
        <strain evidence="3 4">2b14</strain>
    </source>
</reference>
<dbReference type="PANTHER" id="PTHR42834">
    <property type="entry name" value="ENDONUCLEASE/EXONUCLEASE/PHOSPHATASE FAMILY PROTEIN (AFU_ORTHOLOGUE AFUA_3G09210)"/>
    <property type="match status" value="1"/>
</dbReference>
<dbReference type="GO" id="GO:0003824">
    <property type="term" value="F:catalytic activity"/>
    <property type="evidence" value="ECO:0007669"/>
    <property type="project" value="InterPro"/>
</dbReference>
<accession>A0A364RFC4</accession>
<feature type="signal peptide" evidence="1">
    <location>
        <begin position="1"/>
        <end position="18"/>
    </location>
</feature>
<organism evidence="3 4">
    <name type="scientific">Pontibacter arcticus</name>
    <dbReference type="NCBI Taxonomy" id="2080288"/>
    <lineage>
        <taxon>Bacteria</taxon>
        <taxon>Pseudomonadati</taxon>
        <taxon>Bacteroidota</taxon>
        <taxon>Cytophagia</taxon>
        <taxon>Cytophagales</taxon>
        <taxon>Hymenobacteraceae</taxon>
        <taxon>Pontibacter</taxon>
    </lineage>
</organism>
<dbReference type="Gene3D" id="3.60.10.10">
    <property type="entry name" value="Endonuclease/exonuclease/phosphatase"/>
    <property type="match status" value="1"/>
</dbReference>
<dbReference type="SUPFAM" id="SSF56219">
    <property type="entry name" value="DNase I-like"/>
    <property type="match status" value="1"/>
</dbReference>
<name>A0A364RFC4_9BACT</name>
<dbReference type="EMBL" id="QMDV01000002">
    <property type="protein sequence ID" value="RAU82955.1"/>
    <property type="molecule type" value="Genomic_DNA"/>
</dbReference>
<evidence type="ECO:0000259" key="2">
    <source>
        <dbReference type="Pfam" id="PF19580"/>
    </source>
</evidence>
<dbReference type="Proteomes" id="UP000251692">
    <property type="component" value="Unassembled WGS sequence"/>
</dbReference>
<dbReference type="PROSITE" id="PS51257">
    <property type="entry name" value="PROKAR_LIPOPROTEIN"/>
    <property type="match status" value="1"/>
</dbReference>
<dbReference type="InterPro" id="IPR005135">
    <property type="entry name" value="Endo/exonuclease/phosphatase"/>
</dbReference>
<feature type="domain" description="Endonuclease/exonuclease/phosphatase" evidence="2">
    <location>
        <begin position="33"/>
        <end position="344"/>
    </location>
</feature>
<dbReference type="AlphaFoldDB" id="A0A364RFC4"/>
<dbReference type="InterPro" id="IPR036691">
    <property type="entry name" value="Endo/exonu/phosph_ase_sf"/>
</dbReference>
<evidence type="ECO:0000313" key="3">
    <source>
        <dbReference type="EMBL" id="RAU82955.1"/>
    </source>
</evidence>
<evidence type="ECO:0000313" key="4">
    <source>
        <dbReference type="Proteomes" id="UP000251692"/>
    </source>
</evidence>
<proteinExistence type="predicted"/>
<sequence length="346" mass="38526">MRYGIKTLLSIFTLSLLAGCAKVPLTSNNTPLTVAFYNVENLYDTQNAPSAADDAFTPAGKLEWDDEKYTTKIEKLATTIKSIGGGKGPAVIGLAEVENLKVVQDLVRSEELRGQKYEIIHFDKPDLNGLGVALLYKPRYFKPTNSTSIKVNYTENGFSSSGILQVKGELSGEPVTILVTQWPTSNTSRRSNGNDTRARAAAVTLRKEINAMQVADKNANIIVLGDFKTEPRSKPMEEVLLATGRPNPYYNKELFNTFYMAYVNGLGSFYNRGDFQMPDQILVSKSLIENKGLQYLHGSANIHDPESIKYLYGKFKNTPRQTYSGNTYYGGPSDHFPVYIKIRKNK</sequence>
<protein>
    <recommendedName>
        <fullName evidence="2">Endonuclease/exonuclease/phosphatase domain-containing protein</fullName>
    </recommendedName>
</protein>
<gene>
    <name evidence="3" type="ORF">DP923_06860</name>
</gene>
<dbReference type="Pfam" id="PF19580">
    <property type="entry name" value="Exo_endo_phos_3"/>
    <property type="match status" value="1"/>
</dbReference>
<keyword evidence="1" id="KW-0732">Signal</keyword>
<reference evidence="3 4" key="1">
    <citation type="submission" date="2018-06" db="EMBL/GenBank/DDBJ databases">
        <authorList>
            <person name="Liu Z.-W."/>
        </authorList>
    </citation>
    <scope>NUCLEOTIDE SEQUENCE [LARGE SCALE GENOMIC DNA]</scope>
    <source>
        <strain evidence="3 4">2b14</strain>
    </source>
</reference>
<dbReference type="RefSeq" id="WP_112305105.1">
    <property type="nucleotide sequence ID" value="NZ_QMDV01000002.1"/>
</dbReference>
<feature type="chain" id="PRO_5016859650" description="Endonuclease/exonuclease/phosphatase domain-containing protein" evidence="1">
    <location>
        <begin position="19"/>
        <end position="346"/>
    </location>
</feature>
<keyword evidence="4" id="KW-1185">Reference proteome</keyword>
<evidence type="ECO:0000256" key="1">
    <source>
        <dbReference type="SAM" id="SignalP"/>
    </source>
</evidence>
<comment type="caution">
    <text evidence="3">The sequence shown here is derived from an EMBL/GenBank/DDBJ whole genome shotgun (WGS) entry which is preliminary data.</text>
</comment>